<reference evidence="3 5" key="2">
    <citation type="submission" date="2022-01" db="EMBL/GenBank/DDBJ databases">
        <title>VMRC isolate genome collection.</title>
        <authorList>
            <person name="France M."/>
            <person name="Rutt L."/>
            <person name="Humphrys M."/>
            <person name="Ravel J."/>
        </authorList>
    </citation>
    <scope>NUCLEOTIDE SEQUENCE</scope>
    <source>
        <strain evidence="3">C0127B5</strain>
        <strain evidence="2 5">C0172B4</strain>
    </source>
</reference>
<evidence type="ECO:0000313" key="6">
    <source>
        <dbReference type="Proteomes" id="UP001213015"/>
    </source>
</evidence>
<dbReference type="Proteomes" id="UP001211420">
    <property type="component" value="Unassembled WGS sequence"/>
</dbReference>
<dbReference type="AlphaFoldDB" id="A0AAP3M3C7"/>
<feature type="transmembrane region" description="Helical" evidence="1">
    <location>
        <begin position="30"/>
        <end position="50"/>
    </location>
</feature>
<dbReference type="EMBL" id="JAKHEY010000004">
    <property type="protein sequence ID" value="MCZ9678330.1"/>
    <property type="molecule type" value="Genomic_DNA"/>
</dbReference>
<evidence type="ECO:0000313" key="2">
    <source>
        <dbReference type="EMBL" id="MCZ3621625.1"/>
    </source>
</evidence>
<keyword evidence="1" id="KW-0812">Transmembrane</keyword>
<keyword evidence="1" id="KW-0472">Membrane</keyword>
<dbReference type="Proteomes" id="UP001213015">
    <property type="component" value="Unassembled WGS sequence"/>
</dbReference>
<sequence>MSNKINDVALNKQDILENAIPLVAKKKHRLLKSVGITIISLSGLVGLGILGRKRRLF</sequence>
<dbReference type="EMBL" id="JAKHLF010000002">
    <property type="protein sequence ID" value="MCZ3844311.1"/>
    <property type="molecule type" value="Genomic_DNA"/>
</dbReference>
<reference evidence="4" key="1">
    <citation type="submission" date="2022-01" db="EMBL/GenBank/DDBJ databases">
        <title>STING isolate genome collection.</title>
        <authorList>
            <person name="France M."/>
            <person name="Rutt L."/>
            <person name="Humphrys M."/>
            <person name="Ravel J."/>
        </authorList>
    </citation>
    <scope>NUCLEOTIDE SEQUENCE</scope>
    <source>
        <strain evidence="4">C0081E5</strain>
    </source>
</reference>
<organism evidence="3 6">
    <name type="scientific">Lactobacillus mulieris</name>
    <dbReference type="NCBI Taxonomy" id="2508708"/>
    <lineage>
        <taxon>Bacteria</taxon>
        <taxon>Bacillati</taxon>
        <taxon>Bacillota</taxon>
        <taxon>Bacilli</taxon>
        <taxon>Lactobacillales</taxon>
        <taxon>Lactobacillaceae</taxon>
        <taxon>Lactobacillus</taxon>
    </lineage>
</organism>
<keyword evidence="5" id="KW-1185">Reference proteome</keyword>
<dbReference type="Proteomes" id="UP001211566">
    <property type="component" value="Unassembled WGS sequence"/>
</dbReference>
<evidence type="ECO:0000256" key="1">
    <source>
        <dbReference type="SAM" id="Phobius"/>
    </source>
</evidence>
<evidence type="ECO:0000313" key="3">
    <source>
        <dbReference type="EMBL" id="MCZ3844311.1"/>
    </source>
</evidence>
<dbReference type="EMBL" id="JAKHPW010000001">
    <property type="protein sequence ID" value="MCZ3621625.1"/>
    <property type="molecule type" value="Genomic_DNA"/>
</dbReference>
<evidence type="ECO:0000313" key="5">
    <source>
        <dbReference type="Proteomes" id="UP001211420"/>
    </source>
</evidence>
<gene>
    <name evidence="3" type="ORF">L2422_02065</name>
    <name evidence="2" type="ORF">L2772_01920</name>
    <name evidence="4" type="ORF">L2Z99_04435</name>
</gene>
<proteinExistence type="predicted"/>
<dbReference type="GeneID" id="97459521"/>
<keyword evidence="1" id="KW-1133">Transmembrane helix</keyword>
<name>A0AAP3M3C7_9LACO</name>
<dbReference type="RefSeq" id="WP_022091161.1">
    <property type="nucleotide sequence ID" value="NZ_CABMGH010000003.1"/>
</dbReference>
<comment type="caution">
    <text evidence="3">The sequence shown here is derived from an EMBL/GenBank/DDBJ whole genome shotgun (WGS) entry which is preliminary data.</text>
</comment>
<accession>A0AAP3M3C7</accession>
<evidence type="ECO:0000313" key="4">
    <source>
        <dbReference type="EMBL" id="MCZ9678330.1"/>
    </source>
</evidence>
<protein>
    <submittedName>
        <fullName evidence="3">Uncharacterized protein</fullName>
    </submittedName>
</protein>